<dbReference type="Proteomes" id="UP000002173">
    <property type="component" value="Unassembled WGS sequence"/>
</dbReference>
<dbReference type="GeneID" id="5477653"/>
<gene>
    <name evidence="1" type="ORF">BBOV_IV002690</name>
</gene>
<dbReference type="STRING" id="5865.A7AVP0"/>
<reference evidence="2" key="3">
    <citation type="journal article" date="2021" name="Int. J. Parasitol.">
        <title>Comparative analysis of gene expression between Babesia bovis blood stages and kinetes allowed by improved genome annotation.</title>
        <authorList>
            <person name="Ueti M.W."/>
            <person name="Johnson W.C."/>
            <person name="Kappmeyer L.S."/>
            <person name="Herndon D.R."/>
            <person name="Mousel M.R."/>
            <person name="Reif K.E."/>
            <person name="Taus N.S."/>
            <person name="Ifeonu O.O."/>
            <person name="Silva J.C."/>
            <person name="Suarez C.E."/>
            <person name="Brayton K.A."/>
        </authorList>
    </citation>
    <scope>NUCLEOTIDE SEQUENCE [LARGE SCALE GENOMIC DNA]</scope>
</reference>
<dbReference type="AlphaFoldDB" id="A7AVP0"/>
<reference evidence="2" key="2">
    <citation type="journal article" date="2020" name="Data Brief">
        <title>Transcriptome dataset of Babesia bovis life stages within vertebrate and invertebrate hosts.</title>
        <authorList>
            <person name="Ueti M.W."/>
            <person name="Johnson W.C."/>
            <person name="Kappmeyer L.S."/>
            <person name="Herndon D.R."/>
            <person name="Mousel M.R."/>
            <person name="Reif K.E."/>
            <person name="Taus N.S."/>
            <person name="Ifeonu O.O."/>
            <person name="Silva J.C."/>
            <person name="Suarez C.E."/>
            <person name="Brayton K.A."/>
        </authorList>
    </citation>
    <scope>NUCLEOTIDE SEQUENCE [LARGE SCALE GENOMIC DNA]</scope>
</reference>
<accession>A7AVP0</accession>
<comment type="caution">
    <text evidence="1">The sequence shown here is derived from an EMBL/GenBank/DDBJ whole genome shotgun (WGS) entry which is preliminary data.</text>
</comment>
<evidence type="ECO:0000313" key="2">
    <source>
        <dbReference type="Proteomes" id="UP000002173"/>
    </source>
</evidence>
<organism evidence="1 2">
    <name type="scientific">Babesia bovis</name>
    <dbReference type="NCBI Taxonomy" id="5865"/>
    <lineage>
        <taxon>Eukaryota</taxon>
        <taxon>Sar</taxon>
        <taxon>Alveolata</taxon>
        <taxon>Apicomplexa</taxon>
        <taxon>Aconoidasida</taxon>
        <taxon>Piroplasmida</taxon>
        <taxon>Babesiidae</taxon>
        <taxon>Babesia</taxon>
    </lineage>
</organism>
<dbReference type="eggNOG" id="ENOG502SDVR">
    <property type="taxonomic scope" value="Eukaryota"/>
</dbReference>
<dbReference type="EMBL" id="AAXT01000004">
    <property type="protein sequence ID" value="EDO05866.1"/>
    <property type="molecule type" value="Genomic_DNA"/>
</dbReference>
<proteinExistence type="predicted"/>
<reference evidence="1 2" key="1">
    <citation type="journal article" date="2007" name="PLoS Pathog.">
        <title>Genome sequence of Babesia bovis and comparative analysis of apicomplexan hemoprotozoa.</title>
        <authorList>
            <person name="Brayton K.A."/>
            <person name="Lau A.O.T."/>
            <person name="Herndon D.R."/>
            <person name="Hannick L."/>
            <person name="Kappmeyer L.S."/>
            <person name="Berens S.J."/>
            <person name="Bidwell S.L."/>
            <person name="Brown W.C."/>
            <person name="Crabtree J."/>
            <person name="Fadrosh D."/>
            <person name="Feldblum T."/>
            <person name="Forberger H.A."/>
            <person name="Haas B.J."/>
            <person name="Howell J.M."/>
            <person name="Khouri H."/>
            <person name="Koo H."/>
            <person name="Mann D.J."/>
            <person name="Norimine J."/>
            <person name="Paulsen I.T."/>
            <person name="Radune D."/>
            <person name="Ren Q."/>
            <person name="Smith R.K. Jr."/>
            <person name="Suarez C.E."/>
            <person name="White O."/>
            <person name="Wortman J.R."/>
            <person name="Knowles D.P. Jr."/>
            <person name="McElwain T.F."/>
            <person name="Nene V.M."/>
        </authorList>
    </citation>
    <scope>NUCLEOTIDE SEQUENCE [LARGE SCALE GENOMIC DNA]</scope>
    <source>
        <strain evidence="1">T2Bo</strain>
    </source>
</reference>
<dbReference type="InParanoid" id="A7AVP0"/>
<dbReference type="VEuPathDB" id="PiroplasmaDB:BBOV_IV002690"/>
<keyword evidence="2" id="KW-1185">Reference proteome</keyword>
<evidence type="ECO:0000313" key="1">
    <source>
        <dbReference type="EMBL" id="EDO05866.1"/>
    </source>
</evidence>
<dbReference type="KEGG" id="bbo:BBOV_IV002690"/>
<dbReference type="OMA" id="NSEYWAG"/>
<protein>
    <submittedName>
        <fullName evidence="1">Uncharacterized protein</fullName>
    </submittedName>
</protein>
<name>A7AVP0_BABBO</name>
<sequence length="1209" mass="136214">MSISADACLSSDQDVVSVILEVLTPLMDMVDSFTVELQYNLMTSLTRLPHMHEFAGCLQPFIHNIVSDVVRDPWGSDYLGLLGTACLDEDNLIDLLHYRVSERVIPELRRYELTIGKLYGNPQHIDRVCKVLQVVGLTVSGVPGTLLSQFIGDIVIPNLKALIGERQGTARLKDGEARVCSALIEFCRDAMRASDFTFDELCFGYHLFDLLLVPVKEAGAQPLVLAASLRCLAVILGNQRVGETFVATFTEDVDVSVLMSYLKAERIQKLADERSEYALTLVTELASFIAHVLDLVPHHPRVRQLVDIMYEKGLLALVIDSMAHSAVDATVRVALVRALVRFPLDKIDAGAMATMLGILVPSSLRDFEPEVFGYIVDALRHKLEFYAIEPIIERTCWLLTETLKRSDAHLYEQVHLKCASLLHKASTMPTGCLVIRDESKAVMLRKALRFEQEFCAYDHADIRVELSCVGGDVEFIAQCMFDTFRVRTNSRQIFRVFRALEIALCGSQDMALEQSLQSIDLICAAEVEDFSDTCFRPVLSVPVEDISDPGTVSSRTTVSIDEIDAHRDHEQQVFILKEMPKRIVSYLSPEYSHTFSERYQRERSRNEHSEYWAGILKGRKLDSEAANEVETIDWTIKCSKVFSGDAFDDGPQLGDAIISPIDKRARRMLSYTIGQKLSQCHNDIASDDPFYQVLPKQMLHRVWINESRKVINPCFAVSSFFRTLYGLMSPRTSRVVRDVLHLQFRDPEFVRSLIKLTACSSFLDANITAKLFKLATRALYIDTFLQAESMDAIVVYDVLSRFAAGLCVPLSDVTASVSVEWVDAGMTHVQLVILRMIQMLSTFCRQLPWVKFSNIAKIQDHFVEECVIRCVPEHVLQFTLGIMFQVVALETSNSVGTYVSHLYTSPLLEHIREACADLAVAVSCSAKNTHYKHVLHAISEQRGSNNLLLRPSFVSDLLRRIQLAALARQFQNKISQGRAERVLLMDDIWLITTRVHNALIAVTSRAIYIIGAGEPSEFDIKSKFSINAAVIEVEKGLLHVIRHRKKAIAITLRHTPPAEFRRFVTEGDRSTMSTTVAQHLGEPLTYLGACKHEQRFCLVAVTNNHLAIFALRYQSVLETDDPEKVLVTSESEESNDTATEPIMQCLCYEISKVAYSSDLGVQITLEKRTDDNCWELVFVSDSRREAFKKALAQSIGHLEWFRHWESGAD</sequence>